<organism evidence="2 3">
    <name type="scientific">Clostridium chromiireducens</name>
    <dbReference type="NCBI Taxonomy" id="225345"/>
    <lineage>
        <taxon>Bacteria</taxon>
        <taxon>Bacillati</taxon>
        <taxon>Bacillota</taxon>
        <taxon>Clostridia</taxon>
        <taxon>Eubacteriales</taxon>
        <taxon>Clostridiaceae</taxon>
        <taxon>Clostridium</taxon>
    </lineage>
</organism>
<feature type="domain" description="BAAT/Acyl-CoA thioester hydrolase C-terminal" evidence="1">
    <location>
        <begin position="68"/>
        <end position="229"/>
    </location>
</feature>
<dbReference type="Pfam" id="PF08840">
    <property type="entry name" value="BAAT_C"/>
    <property type="match status" value="1"/>
</dbReference>
<dbReference type="SUPFAM" id="SSF53474">
    <property type="entry name" value="alpha/beta-Hydrolases"/>
    <property type="match status" value="1"/>
</dbReference>
<dbReference type="Gene3D" id="3.40.50.1820">
    <property type="entry name" value="alpha/beta hydrolase"/>
    <property type="match status" value="1"/>
</dbReference>
<dbReference type="InterPro" id="IPR014940">
    <property type="entry name" value="BAAT_C"/>
</dbReference>
<evidence type="ECO:0000313" key="3">
    <source>
        <dbReference type="Proteomes" id="UP000265930"/>
    </source>
</evidence>
<dbReference type="GO" id="GO:0006637">
    <property type="term" value="P:acyl-CoA metabolic process"/>
    <property type="evidence" value="ECO:0007669"/>
    <property type="project" value="TreeGrafter"/>
</dbReference>
<dbReference type="RefSeq" id="WP_119367008.1">
    <property type="nucleotide sequence ID" value="NZ_QXDJ01000003.1"/>
</dbReference>
<evidence type="ECO:0000259" key="1">
    <source>
        <dbReference type="Pfam" id="PF08840"/>
    </source>
</evidence>
<dbReference type="PANTHER" id="PTHR10824:SF4">
    <property type="entry name" value="ACYL-COENZYME A THIOESTERASE 1-LIKE"/>
    <property type="match status" value="1"/>
</dbReference>
<dbReference type="PANTHER" id="PTHR10824">
    <property type="entry name" value="ACYL-COENZYME A THIOESTERASE-RELATED"/>
    <property type="match status" value="1"/>
</dbReference>
<keyword evidence="2" id="KW-0378">Hydrolase</keyword>
<dbReference type="GO" id="GO:0047617">
    <property type="term" value="F:fatty acyl-CoA hydrolase activity"/>
    <property type="evidence" value="ECO:0007669"/>
    <property type="project" value="TreeGrafter"/>
</dbReference>
<dbReference type="AlphaFoldDB" id="A0A399IMA1"/>
<dbReference type="EMBL" id="QXDJ01000003">
    <property type="protein sequence ID" value="RII34224.1"/>
    <property type="molecule type" value="Genomic_DNA"/>
</dbReference>
<protein>
    <submittedName>
        <fullName evidence="2">Acyl-CoA thioester hydrolase</fullName>
    </submittedName>
</protein>
<accession>A0A399IMA1</accession>
<sequence>MEQYRSKEIYADFYENEGKTLAVVMSGSVPGLPTHINDDLSNYLKQNFNVLFLAYYGIGELPKSLEMVPIEYFINAITFIKEKQNIPDDKVIIIGQSKGGEAALVLTNYIKSAITIATVPSSYVFQGLPEDLFSIYKAQPKASWSFNNEELPYIKFSFDEASMNYAKNKNFCKCHETSIEKNFNPDALIDLDNYKGKVLLISSENDQYWPSKNMCNTLMENSKNKDNIKHVSLNLEDHCFLWYEESVIEIISYLKANVQ</sequence>
<proteinExistence type="predicted"/>
<comment type="caution">
    <text evidence="2">The sequence shown here is derived from an EMBL/GenBank/DDBJ whole genome shotgun (WGS) entry which is preliminary data.</text>
</comment>
<reference evidence="2 3" key="1">
    <citation type="submission" date="2018-08" db="EMBL/GenBank/DDBJ databases">
        <title>Genome of Clostridium chromiireducens C1, DSM12136.</title>
        <authorList>
            <person name="Xing M."/>
            <person name="Wei Y."/>
            <person name="Ang E.L."/>
            <person name="Zhao H."/>
            <person name="Zhang Y."/>
        </authorList>
    </citation>
    <scope>NUCLEOTIDE SEQUENCE [LARGE SCALE GENOMIC DNA]</scope>
    <source>
        <strain evidence="2 3">C1</strain>
    </source>
</reference>
<gene>
    <name evidence="2" type="ORF">D2A34_13785</name>
</gene>
<dbReference type="GO" id="GO:0006631">
    <property type="term" value="P:fatty acid metabolic process"/>
    <property type="evidence" value="ECO:0007669"/>
    <property type="project" value="TreeGrafter"/>
</dbReference>
<dbReference type="InterPro" id="IPR029058">
    <property type="entry name" value="AB_hydrolase_fold"/>
</dbReference>
<dbReference type="Proteomes" id="UP000265930">
    <property type="component" value="Unassembled WGS sequence"/>
</dbReference>
<evidence type="ECO:0000313" key="2">
    <source>
        <dbReference type="EMBL" id="RII34224.1"/>
    </source>
</evidence>
<name>A0A399IMA1_9CLOT</name>